<evidence type="ECO:0000313" key="3">
    <source>
        <dbReference type="Proteomes" id="UP000569732"/>
    </source>
</evidence>
<keyword evidence="1" id="KW-0812">Transmembrane</keyword>
<gene>
    <name evidence="2" type="primary">pgsW</name>
    <name evidence="2" type="ORF">H0A36_14425</name>
</gene>
<reference evidence="2 3" key="1">
    <citation type="submission" date="2020-07" db="EMBL/GenBank/DDBJ databases">
        <title>Endozoicomonas sp. nov., isolated from sediment.</title>
        <authorList>
            <person name="Gu T."/>
        </authorList>
    </citation>
    <scope>NUCLEOTIDE SEQUENCE [LARGE SCALE GENOMIC DNA]</scope>
    <source>
        <strain evidence="2 3">SM1973</strain>
    </source>
</reference>
<proteinExistence type="predicted"/>
<keyword evidence="1" id="KW-0472">Membrane</keyword>
<dbReference type="RefSeq" id="WP_180569234.1">
    <property type="nucleotide sequence ID" value="NZ_JACCKB010000022.1"/>
</dbReference>
<dbReference type="NCBIfam" id="TIGR04332">
    <property type="entry name" value="gamma_Glu_sys"/>
    <property type="match status" value="1"/>
</dbReference>
<organism evidence="2 3">
    <name type="scientific">Spartinivicinus marinus</name>
    <dbReference type="NCBI Taxonomy" id="2994442"/>
    <lineage>
        <taxon>Bacteria</taxon>
        <taxon>Pseudomonadati</taxon>
        <taxon>Pseudomonadota</taxon>
        <taxon>Gammaproteobacteria</taxon>
        <taxon>Oceanospirillales</taxon>
        <taxon>Zooshikellaceae</taxon>
        <taxon>Spartinivicinus</taxon>
    </lineage>
</organism>
<keyword evidence="3" id="KW-1185">Reference proteome</keyword>
<keyword evidence="1" id="KW-1133">Transmembrane helix</keyword>
<comment type="caution">
    <text evidence="2">The sequence shown here is derived from an EMBL/GenBank/DDBJ whole genome shotgun (WGS) entry which is preliminary data.</text>
</comment>
<dbReference type="EMBL" id="JACCKB010000022">
    <property type="protein sequence ID" value="NYZ67210.1"/>
    <property type="molecule type" value="Genomic_DNA"/>
</dbReference>
<dbReference type="InterPro" id="IPR027602">
    <property type="entry name" value="PGA_system"/>
</dbReference>
<sequence>MKSIYRRPYQIHTVALLLVTLLAVVTLYIVEWRLLVNYKIEMKQAVELAKQGSNLIKKEKQRLGLMAPINVDLKQTGLIGTWESTPITSIFGHLSAKQASLNPDITLLIYRWLKEIGVEKGDYVAISATGSFPALNLYTYAALQTIGAKPLIMLSLTASQWGANQPEMLWIDMGSLLYKAGLINFIPMAVSYGAKNDLAINLSPQGIQLLQKAIQRNNNPSLIYTGSLDGNIEEKWLRFNAAAGDKPIKAFINIGGGKASVGSINDKKKLFKPGLNRSLSDESSPEITSLMWKFISTKVPVIHLSNIEKIIAKNQLTALSTHHLYQDNFYQRLFAVIGFIVIVFSLLIAANHFKRKQQVDVL</sequence>
<feature type="transmembrane region" description="Helical" evidence="1">
    <location>
        <begin position="12"/>
        <end position="30"/>
    </location>
</feature>
<name>A0A853HZR0_9GAMM</name>
<evidence type="ECO:0000313" key="2">
    <source>
        <dbReference type="EMBL" id="NYZ67210.1"/>
    </source>
</evidence>
<protein>
    <submittedName>
        <fullName evidence="2">Poly-gamma-glutamate system protein</fullName>
    </submittedName>
</protein>
<dbReference type="Proteomes" id="UP000569732">
    <property type="component" value="Unassembled WGS sequence"/>
</dbReference>
<evidence type="ECO:0000256" key="1">
    <source>
        <dbReference type="SAM" id="Phobius"/>
    </source>
</evidence>
<dbReference type="AlphaFoldDB" id="A0A853HZR0"/>
<accession>A0A853HZR0</accession>
<feature type="transmembrane region" description="Helical" evidence="1">
    <location>
        <begin position="329"/>
        <end position="350"/>
    </location>
</feature>